<protein>
    <recommendedName>
        <fullName evidence="4">Ectoine hydroxylase</fullName>
    </recommendedName>
</protein>
<proteinExistence type="predicted"/>
<dbReference type="PANTHER" id="PTHR20883">
    <property type="entry name" value="PHYTANOYL-COA DIOXYGENASE DOMAIN CONTAINING 1"/>
    <property type="match status" value="1"/>
</dbReference>
<accession>A0A8W8LBD2</accession>
<dbReference type="PANTHER" id="PTHR20883:SF51">
    <property type="entry name" value="PHYTANOYL-COA HYDROXYLASE"/>
    <property type="match status" value="1"/>
</dbReference>
<dbReference type="SUPFAM" id="SSF51197">
    <property type="entry name" value="Clavaminate synthase-like"/>
    <property type="match status" value="1"/>
</dbReference>
<dbReference type="InterPro" id="IPR008775">
    <property type="entry name" value="Phytyl_CoA_dOase-like"/>
</dbReference>
<dbReference type="Proteomes" id="UP000005408">
    <property type="component" value="Unassembled WGS sequence"/>
</dbReference>
<evidence type="ECO:0000313" key="2">
    <source>
        <dbReference type="EnsemblMetazoa" id="G26796.1:cds"/>
    </source>
</evidence>
<name>A0A8W8LBD2_MAGGI</name>
<dbReference type="Gene3D" id="2.60.120.620">
    <property type="entry name" value="q2cbj1_9rhob like domain"/>
    <property type="match status" value="1"/>
</dbReference>
<evidence type="ECO:0008006" key="4">
    <source>
        <dbReference type="Google" id="ProtNLM"/>
    </source>
</evidence>
<evidence type="ECO:0000313" key="3">
    <source>
        <dbReference type="Proteomes" id="UP000005408"/>
    </source>
</evidence>
<keyword evidence="3" id="KW-1185">Reference proteome</keyword>
<evidence type="ECO:0000256" key="1">
    <source>
        <dbReference type="ARBA" id="ARBA00001962"/>
    </source>
</evidence>
<dbReference type="EnsemblMetazoa" id="G26796.1">
    <property type="protein sequence ID" value="G26796.1:cds"/>
    <property type="gene ID" value="G26796"/>
</dbReference>
<comment type="cofactor">
    <cofactor evidence="1">
        <name>Fe cation</name>
        <dbReference type="ChEBI" id="CHEBI:24875"/>
    </cofactor>
</comment>
<sequence>MGIAEYENKDNSLNVTDDAKRHFDEDGCIINRCFDFRGLLSDSELQKVHRTVENPELVKHQYGRPDKKGKEPKLVLWQHPGNDVTGMVARSRKVAETCQELLGGEVYHYHTKLITKEPYIGGTFEWHQDYGYWYKYGCLFPDMMTVFVALDDCNKENGCLQVLKGSHKCGRIDHLIVAEQTGADVERVQEIEKVCDLIHVELKAGDALFFHCNVLHTSSDNTSGNQRRALVIAYNRASNDPGPHEKHPGYTPLHTVENSAIASCENFSDFSGKDFWAKQPQA</sequence>
<reference evidence="2" key="1">
    <citation type="submission" date="2022-08" db="UniProtKB">
        <authorList>
            <consortium name="EnsemblMetazoa"/>
        </authorList>
    </citation>
    <scope>IDENTIFICATION</scope>
    <source>
        <strain evidence="2">05x7-T-G4-1.051#20</strain>
    </source>
</reference>
<dbReference type="AlphaFoldDB" id="A0A8W8LBD2"/>
<dbReference type="Pfam" id="PF05721">
    <property type="entry name" value="PhyH"/>
    <property type="match status" value="1"/>
</dbReference>
<organism evidence="2 3">
    <name type="scientific">Magallana gigas</name>
    <name type="common">Pacific oyster</name>
    <name type="synonym">Crassostrea gigas</name>
    <dbReference type="NCBI Taxonomy" id="29159"/>
    <lineage>
        <taxon>Eukaryota</taxon>
        <taxon>Metazoa</taxon>
        <taxon>Spiralia</taxon>
        <taxon>Lophotrochozoa</taxon>
        <taxon>Mollusca</taxon>
        <taxon>Bivalvia</taxon>
        <taxon>Autobranchia</taxon>
        <taxon>Pteriomorphia</taxon>
        <taxon>Ostreida</taxon>
        <taxon>Ostreoidea</taxon>
        <taxon>Ostreidae</taxon>
        <taxon>Magallana</taxon>
    </lineage>
</organism>